<proteinExistence type="predicted"/>
<keyword evidence="1" id="KW-1133">Transmembrane helix</keyword>
<dbReference type="PANTHER" id="PTHR40044:SF1">
    <property type="entry name" value="INTEGRAL MEMBRANE PROTEIN"/>
    <property type="match status" value="1"/>
</dbReference>
<accession>A0A7C4XUA7</accession>
<dbReference type="PIRSF" id="PIRSF031501">
    <property type="entry name" value="QueT"/>
    <property type="match status" value="1"/>
</dbReference>
<dbReference type="InterPro" id="IPR010387">
    <property type="entry name" value="QueT"/>
</dbReference>
<gene>
    <name evidence="2" type="ORF">ENV82_02540</name>
</gene>
<feature type="transmembrane region" description="Helical" evidence="1">
    <location>
        <begin position="12"/>
        <end position="31"/>
    </location>
</feature>
<feature type="transmembrane region" description="Helical" evidence="1">
    <location>
        <begin position="150"/>
        <end position="176"/>
    </location>
</feature>
<name>A0A7C4XUA7_9BACT</name>
<dbReference type="PANTHER" id="PTHR40044">
    <property type="entry name" value="INTEGRAL MEMBRANE PROTEIN-RELATED"/>
    <property type="match status" value="1"/>
</dbReference>
<reference evidence="2" key="1">
    <citation type="journal article" date="2020" name="mSystems">
        <title>Genome- and Community-Level Interaction Insights into Carbon Utilization and Element Cycling Functions of Hydrothermarchaeota in Hydrothermal Sediment.</title>
        <authorList>
            <person name="Zhou Z."/>
            <person name="Liu Y."/>
            <person name="Xu W."/>
            <person name="Pan J."/>
            <person name="Luo Z.H."/>
            <person name="Li M."/>
        </authorList>
    </citation>
    <scope>NUCLEOTIDE SEQUENCE [LARGE SCALE GENOMIC DNA]</scope>
    <source>
        <strain evidence="2">SpSt-794</strain>
    </source>
</reference>
<feature type="transmembrane region" description="Helical" evidence="1">
    <location>
        <begin position="79"/>
        <end position="96"/>
    </location>
</feature>
<evidence type="ECO:0000313" key="2">
    <source>
        <dbReference type="EMBL" id="HGW60298.1"/>
    </source>
</evidence>
<evidence type="ECO:0000256" key="1">
    <source>
        <dbReference type="SAM" id="Phobius"/>
    </source>
</evidence>
<feature type="transmembrane region" description="Helical" evidence="1">
    <location>
        <begin position="108"/>
        <end position="130"/>
    </location>
</feature>
<protein>
    <submittedName>
        <fullName evidence="2">QueT transporter family protein</fullName>
    </submittedName>
</protein>
<organism evidence="2">
    <name type="scientific">Caldisericum exile</name>
    <dbReference type="NCBI Taxonomy" id="693075"/>
    <lineage>
        <taxon>Bacteria</taxon>
        <taxon>Pseudomonadati</taxon>
        <taxon>Caldisericota/Cryosericota group</taxon>
        <taxon>Caldisericota</taxon>
        <taxon>Caldisericia</taxon>
        <taxon>Caldisericales</taxon>
        <taxon>Caldisericaceae</taxon>
        <taxon>Caldisericum</taxon>
    </lineage>
</organism>
<comment type="caution">
    <text evidence="2">The sequence shown here is derived from an EMBL/GenBank/DDBJ whole genome shotgun (WGS) entry which is preliminary data.</text>
</comment>
<keyword evidence="1" id="KW-0812">Transmembrane</keyword>
<dbReference type="EMBL" id="DTHV01000082">
    <property type="protein sequence ID" value="HGW60298.1"/>
    <property type="molecule type" value="Genomic_DNA"/>
</dbReference>
<dbReference type="AlphaFoldDB" id="A0A7C4XUA7"/>
<keyword evidence="1" id="KW-0472">Membrane</keyword>
<sequence>MKKSKIERATLISLIRSALIGALYFVLTIILKPLSFYAVQVRISEALTVLPYSFPEAVWGVTIGCFLANLSSPFGPVDWIVGTFLTFISAVLTYIIGKRKLKKYLAPLPPIIFNAFGVSFYVVTLATLNTKMGLIEALRYSIAHFAWKPYLLGVLTIGLGEAISTYLLGLPLLHLLERRLSK</sequence>
<dbReference type="Pfam" id="PF06177">
    <property type="entry name" value="QueT"/>
    <property type="match status" value="1"/>
</dbReference>